<evidence type="ECO:0000313" key="2">
    <source>
        <dbReference type="EMBL" id="WCL53197.1"/>
    </source>
</evidence>
<reference evidence="2" key="1">
    <citation type="submission" date="2023-01" db="EMBL/GenBank/DDBJ databases">
        <title>The genome sequence of Kordiimonadaceae bacterium 6D33.</title>
        <authorList>
            <person name="Liu Y."/>
        </authorList>
    </citation>
    <scope>NUCLEOTIDE SEQUENCE</scope>
    <source>
        <strain evidence="2">6D33</strain>
    </source>
</reference>
<gene>
    <name evidence="2" type="ORF">PH603_11690</name>
</gene>
<organism evidence="2 3">
    <name type="scientific">Gimibacter soli</name>
    <dbReference type="NCBI Taxonomy" id="3024400"/>
    <lineage>
        <taxon>Bacteria</taxon>
        <taxon>Pseudomonadati</taxon>
        <taxon>Pseudomonadota</taxon>
        <taxon>Alphaproteobacteria</taxon>
        <taxon>Kordiimonadales</taxon>
        <taxon>Temperatibacteraceae</taxon>
        <taxon>Gimibacter</taxon>
    </lineage>
</organism>
<dbReference type="Pfam" id="PF10881">
    <property type="entry name" value="DUF2726"/>
    <property type="match status" value="1"/>
</dbReference>
<evidence type="ECO:0000259" key="1">
    <source>
        <dbReference type="Pfam" id="PF10881"/>
    </source>
</evidence>
<dbReference type="Proteomes" id="UP001217500">
    <property type="component" value="Chromosome"/>
</dbReference>
<evidence type="ECO:0000313" key="3">
    <source>
        <dbReference type="Proteomes" id="UP001217500"/>
    </source>
</evidence>
<dbReference type="RefSeq" id="WP_289502709.1">
    <property type="nucleotide sequence ID" value="NZ_CP116805.1"/>
</dbReference>
<accession>A0AAE9XNB3</accession>
<protein>
    <submittedName>
        <fullName evidence="2">DUF2726 domain-containing protein</fullName>
    </submittedName>
</protein>
<sequence>MDVMVWELVGLGLILVAILGLNGKALTRRKGSRPKLVYSRERQAERRDPTIDQLQKVMQASFTKRRIMNGSEYGLFRLVEKELPQINGGYRVFAQTCLGEIIGSKDSEAHACINSKRVDILIIGNTGEPLAAIEYQGSGHYQGNAAVRDAVKKEALRRAGVRYVEIFESYTDETVRQLLRDALRPAPQTAATSPAA</sequence>
<keyword evidence="3" id="KW-1185">Reference proteome</keyword>
<dbReference type="KEGG" id="gso:PH603_11690"/>
<dbReference type="AlphaFoldDB" id="A0AAE9XNB3"/>
<proteinExistence type="predicted"/>
<dbReference type="InterPro" id="IPR024402">
    <property type="entry name" value="DUF2726"/>
</dbReference>
<feature type="domain" description="DUF2726" evidence="1">
    <location>
        <begin position="65"/>
        <end position="181"/>
    </location>
</feature>
<name>A0AAE9XNB3_9PROT</name>
<dbReference type="EMBL" id="CP116805">
    <property type="protein sequence ID" value="WCL53197.1"/>
    <property type="molecule type" value="Genomic_DNA"/>
</dbReference>